<evidence type="ECO:0000313" key="3">
    <source>
        <dbReference type="EMBL" id="PIC19943.1"/>
    </source>
</evidence>
<comment type="caution">
    <text evidence="3">The sequence shown here is derived from an EMBL/GenBank/DDBJ whole genome shotgun (WGS) entry which is preliminary data.</text>
</comment>
<evidence type="ECO:0000313" key="4">
    <source>
        <dbReference type="Proteomes" id="UP000230233"/>
    </source>
</evidence>
<feature type="compositionally biased region" description="Acidic residues" evidence="2">
    <location>
        <begin position="132"/>
        <end position="142"/>
    </location>
</feature>
<protein>
    <submittedName>
        <fullName evidence="3">Uncharacterized protein</fullName>
    </submittedName>
</protein>
<reference evidence="4" key="1">
    <citation type="submission" date="2017-10" db="EMBL/GenBank/DDBJ databases">
        <title>Rapid genome shrinkage in a self-fertile nematode reveals novel sperm competition proteins.</title>
        <authorList>
            <person name="Yin D."/>
            <person name="Schwarz E.M."/>
            <person name="Thomas C.G."/>
            <person name="Felde R.L."/>
            <person name="Korf I.F."/>
            <person name="Cutter A.D."/>
            <person name="Schartner C.M."/>
            <person name="Ralston E.J."/>
            <person name="Meyer B.J."/>
            <person name="Haag E.S."/>
        </authorList>
    </citation>
    <scope>NUCLEOTIDE SEQUENCE [LARGE SCALE GENOMIC DNA]</scope>
    <source>
        <strain evidence="4">JU1422</strain>
    </source>
</reference>
<name>A0A2G5SYD7_9PELO</name>
<feature type="region of interest" description="Disordered" evidence="2">
    <location>
        <begin position="1"/>
        <end position="29"/>
    </location>
</feature>
<organism evidence="3 4">
    <name type="scientific">Caenorhabditis nigoni</name>
    <dbReference type="NCBI Taxonomy" id="1611254"/>
    <lineage>
        <taxon>Eukaryota</taxon>
        <taxon>Metazoa</taxon>
        <taxon>Ecdysozoa</taxon>
        <taxon>Nematoda</taxon>
        <taxon>Chromadorea</taxon>
        <taxon>Rhabditida</taxon>
        <taxon>Rhabditina</taxon>
        <taxon>Rhabditomorpha</taxon>
        <taxon>Rhabditoidea</taxon>
        <taxon>Rhabditidae</taxon>
        <taxon>Peloderinae</taxon>
        <taxon>Caenorhabditis</taxon>
    </lineage>
</organism>
<dbReference type="AlphaFoldDB" id="A0A2G5SYD7"/>
<feature type="region of interest" description="Disordered" evidence="2">
    <location>
        <begin position="411"/>
        <end position="472"/>
    </location>
</feature>
<keyword evidence="4" id="KW-1185">Reference proteome</keyword>
<keyword evidence="1" id="KW-0175">Coiled coil</keyword>
<accession>A0A2G5SYD7</accession>
<evidence type="ECO:0000256" key="2">
    <source>
        <dbReference type="SAM" id="MobiDB-lite"/>
    </source>
</evidence>
<feature type="compositionally biased region" description="Basic and acidic residues" evidence="2">
    <location>
        <begin position="463"/>
        <end position="472"/>
    </location>
</feature>
<dbReference type="Proteomes" id="UP000230233">
    <property type="component" value="Chromosome X"/>
</dbReference>
<sequence>MEQKSSSNVGSGGNDAALRIDGAGGGRVDDVPEYFGVDLKVADGEETADGNTSNTGSDYSNNQIVPTALEKPIVVIALDEDSEKKTVANGSQETQSSFNVMSSVEEEMELLKDNNDDGEPLVDMEAAAAELLDGELSGDSEVDPNGLNEGPNGEEDAGTGATDDGLEGDADPISAVAEAEVVEAVVVDSEAEGVTKPVSSVTGIGEDVEAAGDVVRADGAEAVQGGAAEVEAAIDEAKGDAKPVAAVTGIVENVEAVGDVARAYGSEAVQAGDAGAKAIQAGAAGTEAAIDGAKGDTKPVLAGAGGAAAEAAAACRQNRQRRQARQAAIQVDDGEMEVIRDDVEKQGIVPELSLQASTENAVRKATREMRSEIRALRNEVRNYVAEIRNYVADGIPVAPGVGLPLAQGAGTSNGVAAPPPASTNEVEGAEEGVEDDEDINDEEDELMDKEEPEDVIDVDDEEPAPKKAKQEE</sequence>
<feature type="region of interest" description="Disordered" evidence="2">
    <location>
        <begin position="45"/>
        <end position="64"/>
    </location>
</feature>
<evidence type="ECO:0000256" key="1">
    <source>
        <dbReference type="SAM" id="Coils"/>
    </source>
</evidence>
<gene>
    <name evidence="3" type="primary">Cnig_chr_X.g25303</name>
    <name evidence="3" type="ORF">B9Z55_025303</name>
</gene>
<proteinExistence type="predicted"/>
<feature type="compositionally biased region" description="Acidic residues" evidence="2">
    <location>
        <begin position="427"/>
        <end position="462"/>
    </location>
</feature>
<dbReference type="EMBL" id="PDUG01000006">
    <property type="protein sequence ID" value="PIC19943.1"/>
    <property type="molecule type" value="Genomic_DNA"/>
</dbReference>
<feature type="region of interest" description="Disordered" evidence="2">
    <location>
        <begin position="129"/>
        <end position="170"/>
    </location>
</feature>
<feature type="coiled-coil region" evidence="1">
    <location>
        <begin position="366"/>
        <end position="393"/>
    </location>
</feature>
<feature type="compositionally biased region" description="Polar residues" evidence="2">
    <location>
        <begin position="49"/>
        <end position="64"/>
    </location>
</feature>